<evidence type="ECO:0000259" key="1">
    <source>
        <dbReference type="Pfam" id="PF13360"/>
    </source>
</evidence>
<gene>
    <name evidence="2" type="ORF">GRFL_3633</name>
</gene>
<keyword evidence="3" id="KW-1185">Reference proteome</keyword>
<protein>
    <recommendedName>
        <fullName evidence="1">Pyrrolo-quinoline quinone repeat domain-containing protein</fullName>
    </recommendedName>
</protein>
<dbReference type="SUPFAM" id="SSF50998">
    <property type="entry name" value="Quinoprotein alcohol dehydrogenase-like"/>
    <property type="match status" value="1"/>
</dbReference>
<dbReference type="InterPro" id="IPR011047">
    <property type="entry name" value="Quinoprotein_ADH-like_sf"/>
</dbReference>
<organism evidence="2 3">
    <name type="scientific">Christiangramia flava JLT2011</name>
    <dbReference type="NCBI Taxonomy" id="1229726"/>
    <lineage>
        <taxon>Bacteria</taxon>
        <taxon>Pseudomonadati</taxon>
        <taxon>Bacteroidota</taxon>
        <taxon>Flavobacteriia</taxon>
        <taxon>Flavobacteriales</taxon>
        <taxon>Flavobacteriaceae</taxon>
        <taxon>Christiangramia</taxon>
    </lineage>
</organism>
<dbReference type="Pfam" id="PF13360">
    <property type="entry name" value="PQQ_2"/>
    <property type="match status" value="1"/>
</dbReference>
<dbReference type="Proteomes" id="UP000186230">
    <property type="component" value="Chromosome"/>
</dbReference>
<name>A0A1L7I9S6_9FLAO</name>
<sequence>MKKLLLSFLAFGSLSAFSQSQPDNTYELGAKINEMTLTNAGTLIAATNDGLVGISAANSQPLFNFTDYGAIKTEEMEFVPLSPYVIVAQGGGKGAMAGLSALTGTKRAIIDHVSGRVIFKTDDLGWKQVYTFDVILPQNKLVISGLQKEGSMAEKNTAKVAVYDLSGGKMDYSFFLNEPGKTTAKYFAVTGKPLLLKSSLIIPTTQGLISKDHSGKTLWENKMKDISWMVSDKTEKEIYAFEPVNNGSNTRIHKVGSNGAELWKDDRKVKGTISNFEILDKGLAIVSDQSGGTGGVIGKKNESNIAFMSATNGEDLWEKAPKTKGYVQHFYVMDDGILFGIYEGGINKISFEGETLFKKPLKTGENIQIMAETPQGLIYITNEDANIVDLKTGDQVWDKPLKYKNAAAVASAYDAKNSRYLIGADDEIFAVDENTGNVSEFGKVKFDEKEQPDHMELRDNGVYLSSSQNMALYNFDGDEAYHEYYKSPTNSGIMKIASGVVAVASTALAMASAYKAGANKTSFGSSNNLRNYNEYGKEAKRAADMFAGIADASFAIMSQRYKATSATENDQFILTKLDDGAGLVKVNKDTGKVEKEILLKDKKPEYKVDDIGGVLYYQADNNTVYAYDLTR</sequence>
<feature type="domain" description="Pyrrolo-quinoline quinone repeat" evidence="1">
    <location>
        <begin position="303"/>
        <end position="438"/>
    </location>
</feature>
<evidence type="ECO:0000313" key="2">
    <source>
        <dbReference type="EMBL" id="APU70357.1"/>
    </source>
</evidence>
<dbReference type="InterPro" id="IPR015943">
    <property type="entry name" value="WD40/YVTN_repeat-like_dom_sf"/>
</dbReference>
<evidence type="ECO:0000313" key="3">
    <source>
        <dbReference type="Proteomes" id="UP000186230"/>
    </source>
</evidence>
<dbReference type="Gene3D" id="2.130.10.10">
    <property type="entry name" value="YVTN repeat-like/Quinoprotein amine dehydrogenase"/>
    <property type="match status" value="1"/>
</dbReference>
<dbReference type="OrthoDB" id="725093at2"/>
<dbReference type="AlphaFoldDB" id="A0A1L7I9S6"/>
<dbReference type="EMBL" id="CP016359">
    <property type="protein sequence ID" value="APU70357.1"/>
    <property type="molecule type" value="Genomic_DNA"/>
</dbReference>
<reference evidence="2 3" key="1">
    <citation type="submission" date="2016-07" db="EMBL/GenBank/DDBJ databases">
        <title>Multi-omics approach to identify versatile polysaccharide utilization systems of a marine flavobacterium Gramella flava.</title>
        <authorList>
            <person name="Tang K."/>
        </authorList>
    </citation>
    <scope>NUCLEOTIDE SEQUENCE [LARGE SCALE GENOMIC DNA]</scope>
    <source>
        <strain evidence="2 3">JLT2011</strain>
    </source>
</reference>
<accession>A0A1L7I9S6</accession>
<dbReference type="InterPro" id="IPR002372">
    <property type="entry name" value="PQQ_rpt_dom"/>
</dbReference>
<dbReference type="KEGG" id="gfl:GRFL_3633"/>
<dbReference type="STRING" id="1229726.GRFL_3633"/>
<dbReference type="RefSeq" id="WP_083645886.1">
    <property type="nucleotide sequence ID" value="NZ_AMRU01000022.1"/>
</dbReference>
<proteinExistence type="predicted"/>